<dbReference type="Pfam" id="PF08523">
    <property type="entry name" value="MBF1"/>
    <property type="match status" value="1"/>
</dbReference>
<dbReference type="SUPFAM" id="SSF47413">
    <property type="entry name" value="lambda repressor-like DNA-binding domains"/>
    <property type="match status" value="1"/>
</dbReference>
<dbReference type="OrthoDB" id="10253401at2759"/>
<dbReference type="InterPro" id="IPR013729">
    <property type="entry name" value="MBF1_N"/>
</dbReference>
<dbReference type="Proteomes" id="UP000572268">
    <property type="component" value="Unassembled WGS sequence"/>
</dbReference>
<dbReference type="PANTHER" id="PTHR10245">
    <property type="entry name" value="ENDOTHELIAL DIFFERENTIATION-RELATED FACTOR 1 MULTIPROTEIN BRIDGING FACTOR 1"/>
    <property type="match status" value="1"/>
</dbReference>
<accession>A0A7J6LAH4</accession>
<proteinExistence type="predicted"/>
<dbReference type="EMBL" id="JABAHT010000423">
    <property type="protein sequence ID" value="KAF4656181.1"/>
    <property type="molecule type" value="Genomic_DNA"/>
</dbReference>
<evidence type="ECO:0000256" key="2">
    <source>
        <dbReference type="ARBA" id="ARBA00023125"/>
    </source>
</evidence>
<dbReference type="PANTHER" id="PTHR10245:SF15">
    <property type="entry name" value="ENDOTHELIAL DIFFERENTIATION-RELATED FACTOR 1"/>
    <property type="match status" value="1"/>
</dbReference>
<sequence length="144" mass="15832">MVRTDFNTSQDWDTVVFDKRRPGKTSDKKAVNAARRSGEDVAVEKKFGGGQNLSLKSVCPNATKLDKDSEVFRHARVSTEFKTALQQARLNKKMSQADLAKAINEKPSVINEYESGKAIPNGAIVQKLNRALGSRLPSAKANNK</sequence>
<evidence type="ECO:0000313" key="6">
    <source>
        <dbReference type="EMBL" id="KAF4665785.1"/>
    </source>
</evidence>
<dbReference type="InterPro" id="IPR001387">
    <property type="entry name" value="Cro/C1-type_HTH"/>
</dbReference>
<evidence type="ECO:0000313" key="7">
    <source>
        <dbReference type="Proteomes" id="UP000570595"/>
    </source>
</evidence>
<organism evidence="5 7">
    <name type="scientific">Perkinsus olseni</name>
    <name type="common">Perkinsus atlanticus</name>
    <dbReference type="NCBI Taxonomy" id="32597"/>
    <lineage>
        <taxon>Eukaryota</taxon>
        <taxon>Sar</taxon>
        <taxon>Alveolata</taxon>
        <taxon>Perkinsozoa</taxon>
        <taxon>Perkinsea</taxon>
        <taxon>Perkinsida</taxon>
        <taxon>Perkinsidae</taxon>
        <taxon>Perkinsus</taxon>
    </lineage>
</organism>
<evidence type="ECO:0000259" key="4">
    <source>
        <dbReference type="PROSITE" id="PS50943"/>
    </source>
</evidence>
<name>A0A7J6LAH4_PEROL</name>
<dbReference type="GO" id="GO:0003677">
    <property type="term" value="F:DNA binding"/>
    <property type="evidence" value="ECO:0007669"/>
    <property type="project" value="UniProtKB-KW"/>
</dbReference>
<dbReference type="Gene3D" id="1.10.260.40">
    <property type="entry name" value="lambda repressor-like DNA-binding domains"/>
    <property type="match status" value="1"/>
</dbReference>
<dbReference type="SMART" id="SM00530">
    <property type="entry name" value="HTH_XRE"/>
    <property type="match status" value="1"/>
</dbReference>
<dbReference type="Pfam" id="PF01381">
    <property type="entry name" value="HTH_3"/>
    <property type="match status" value="1"/>
</dbReference>
<dbReference type="AlphaFoldDB" id="A0A7J6LAH4"/>
<evidence type="ECO:0000313" key="5">
    <source>
        <dbReference type="EMBL" id="KAF4656181.1"/>
    </source>
</evidence>
<keyword evidence="2" id="KW-0238">DNA-binding</keyword>
<dbReference type="InterPro" id="IPR010982">
    <property type="entry name" value="Lambda_DNA-bd_dom_sf"/>
</dbReference>
<evidence type="ECO:0000313" key="8">
    <source>
        <dbReference type="Proteomes" id="UP000572268"/>
    </source>
</evidence>
<evidence type="ECO:0000256" key="3">
    <source>
        <dbReference type="ARBA" id="ARBA00023163"/>
    </source>
</evidence>
<evidence type="ECO:0000256" key="1">
    <source>
        <dbReference type="ARBA" id="ARBA00023015"/>
    </source>
</evidence>
<dbReference type="GO" id="GO:0005634">
    <property type="term" value="C:nucleus"/>
    <property type="evidence" value="ECO:0007669"/>
    <property type="project" value="TreeGrafter"/>
</dbReference>
<keyword evidence="1" id="KW-0805">Transcription regulation</keyword>
<gene>
    <name evidence="5" type="primary">MBF1_1</name>
    <name evidence="6" type="synonym">MBF1</name>
    <name evidence="6" type="ORF">FOL46_003468</name>
    <name evidence="5" type="ORF">FOZ61_007137</name>
</gene>
<keyword evidence="3" id="KW-0804">Transcription</keyword>
<dbReference type="PROSITE" id="PS50943">
    <property type="entry name" value="HTH_CROC1"/>
    <property type="match status" value="1"/>
</dbReference>
<dbReference type="EMBL" id="JABANN010000222">
    <property type="protein sequence ID" value="KAF4665785.1"/>
    <property type="molecule type" value="Genomic_DNA"/>
</dbReference>
<dbReference type="Proteomes" id="UP000570595">
    <property type="component" value="Unassembled WGS sequence"/>
</dbReference>
<reference evidence="7 8" key="1">
    <citation type="submission" date="2020-04" db="EMBL/GenBank/DDBJ databases">
        <title>Perkinsus olseni comparative genomics.</title>
        <authorList>
            <person name="Bogema D.R."/>
        </authorList>
    </citation>
    <scope>NUCLEOTIDE SEQUENCE [LARGE SCALE GENOMIC DNA]</scope>
    <source>
        <strain evidence="5">ATCC PRA-179</strain>
        <strain evidence="6">ATCC PRA-31</strain>
    </source>
</reference>
<dbReference type="FunFam" id="1.10.260.40:FF:000018">
    <property type="entry name" value="Multiprotein bridging factor 1"/>
    <property type="match status" value="1"/>
</dbReference>
<protein>
    <submittedName>
        <fullName evidence="5">Multiprotein-bridging factor 1</fullName>
    </submittedName>
</protein>
<dbReference type="CDD" id="cd00093">
    <property type="entry name" value="HTH_XRE"/>
    <property type="match status" value="1"/>
</dbReference>
<feature type="domain" description="HTH cro/C1-type" evidence="4">
    <location>
        <begin position="85"/>
        <end position="139"/>
    </location>
</feature>
<comment type="caution">
    <text evidence="5">The sequence shown here is derived from an EMBL/GenBank/DDBJ whole genome shotgun (WGS) entry which is preliminary data.</text>
</comment>